<sequence length="111" mass="12378">MDSMAAKGPKCEICAWTLRSGTDLEQHNLRLVHRTLVEAFGQLTLNKFQVFQDAVIFNGHKRGKFELKQELRGAALHECQIAPHQTLGSSQDSTWIIRHICAAGHSVPDSV</sequence>
<proteinExistence type="predicted"/>
<feature type="domain" description="C2H2-type" evidence="1">
    <location>
        <begin position="11"/>
        <end position="33"/>
    </location>
</feature>
<evidence type="ECO:0000313" key="2">
    <source>
        <dbReference type="EMBL" id="CAK9236897.1"/>
    </source>
</evidence>
<dbReference type="Proteomes" id="UP001497512">
    <property type="component" value="Chromosome 9"/>
</dbReference>
<protein>
    <recommendedName>
        <fullName evidence="1">C2H2-type domain-containing protein</fullName>
    </recommendedName>
</protein>
<evidence type="ECO:0000259" key="1">
    <source>
        <dbReference type="PROSITE" id="PS00028"/>
    </source>
</evidence>
<keyword evidence="3" id="KW-1185">Reference proteome</keyword>
<evidence type="ECO:0000313" key="3">
    <source>
        <dbReference type="Proteomes" id="UP001497512"/>
    </source>
</evidence>
<name>A0ABP0V7H1_9BRYO</name>
<dbReference type="EMBL" id="OZ019901">
    <property type="protein sequence ID" value="CAK9236897.1"/>
    <property type="molecule type" value="Genomic_DNA"/>
</dbReference>
<reference evidence="2" key="1">
    <citation type="submission" date="2024-02" db="EMBL/GenBank/DDBJ databases">
        <authorList>
            <consortium name="ELIXIR-Norway"/>
            <consortium name="Elixir Norway"/>
        </authorList>
    </citation>
    <scope>NUCLEOTIDE SEQUENCE</scope>
</reference>
<organism evidence="2 3">
    <name type="scientific">Sphagnum troendelagicum</name>
    <dbReference type="NCBI Taxonomy" id="128251"/>
    <lineage>
        <taxon>Eukaryota</taxon>
        <taxon>Viridiplantae</taxon>
        <taxon>Streptophyta</taxon>
        <taxon>Embryophyta</taxon>
        <taxon>Bryophyta</taxon>
        <taxon>Sphagnophytina</taxon>
        <taxon>Sphagnopsida</taxon>
        <taxon>Sphagnales</taxon>
        <taxon>Sphagnaceae</taxon>
        <taxon>Sphagnum</taxon>
    </lineage>
</organism>
<gene>
    <name evidence="2" type="ORF">CSSPTR1EN2_LOCUS23297</name>
</gene>
<dbReference type="PROSITE" id="PS00028">
    <property type="entry name" value="ZINC_FINGER_C2H2_1"/>
    <property type="match status" value="1"/>
</dbReference>
<dbReference type="InterPro" id="IPR013087">
    <property type="entry name" value="Znf_C2H2_type"/>
</dbReference>
<accession>A0ABP0V7H1</accession>